<organism evidence="4 5">
    <name type="scientific">Agathobacter rectalis</name>
    <dbReference type="NCBI Taxonomy" id="39491"/>
    <lineage>
        <taxon>Bacteria</taxon>
        <taxon>Bacillati</taxon>
        <taxon>Bacillota</taxon>
        <taxon>Clostridia</taxon>
        <taxon>Lachnospirales</taxon>
        <taxon>Lachnospiraceae</taxon>
        <taxon>Agathobacter</taxon>
    </lineage>
</organism>
<feature type="transmembrane region" description="Helical" evidence="3">
    <location>
        <begin position="407"/>
        <end position="435"/>
    </location>
</feature>
<evidence type="ECO:0000256" key="2">
    <source>
        <dbReference type="ARBA" id="ARBA00023136"/>
    </source>
</evidence>
<dbReference type="InterPro" id="IPR004995">
    <property type="entry name" value="Spore_Ger"/>
</dbReference>
<dbReference type="Pfam" id="PF03323">
    <property type="entry name" value="GerA"/>
    <property type="match status" value="1"/>
</dbReference>
<gene>
    <name evidence="4" type="ORF">ERS852417_02198</name>
</gene>
<reference evidence="4 5" key="1">
    <citation type="submission" date="2015-09" db="EMBL/GenBank/DDBJ databases">
        <authorList>
            <consortium name="Pathogen Informatics"/>
        </authorList>
    </citation>
    <scope>NUCLEOTIDE SEQUENCE [LARGE SCALE GENOMIC DNA]</scope>
    <source>
        <strain evidence="4 5">2789STDY5608860</strain>
    </source>
</reference>
<evidence type="ECO:0000256" key="1">
    <source>
        <dbReference type="ARBA" id="ARBA00005278"/>
    </source>
</evidence>
<dbReference type="GO" id="GO:0016020">
    <property type="term" value="C:membrane"/>
    <property type="evidence" value="ECO:0007669"/>
    <property type="project" value="InterPro"/>
</dbReference>
<protein>
    <submittedName>
        <fullName evidence="4">Bacillus/Clostridium GerA spore germination protein</fullName>
    </submittedName>
</protein>
<accession>A0A174EMK4</accession>
<sequence length="492" mass="55373">MTTNIDENIKSFRQIYSDCSDIKMQEMYLGRDASIKCFVAYIEVTCAGSGINNSAFGRFTSYLEGIDRDQVKEVLDKNQAALSEFAHLHTVREAAQMMLTGDVIFFVDGYPDAFKLPDKGYPTMSIQEIDSEKVIRGSNEGFADSIKINTALIRRRLRSTRLKCKEVKKGLRGHSNVDILYVRDLVKPWLVEEVEKNLDSYVIDHVGDSGVLEQFAEAKWYSPFPQLQTTKRPDVAVNALLEGRVVVLCDNSPIAIILPTTMNNFLKTADDYYNRTIAASFARLIRYVAAFMSFTLPGLYLAVTNFHTQILPTPLILAFYEARLGCPFPQLIEVLMMELSFELLREAGIRLPGAMGNTIGIVGGLIIGQAAVDANLVSPIVVILVAFTALCSFAIPSEEFAFSFRILKFAVIIMSAWLGYFGFLISLMVILLHLAKLKSCGYPYMMPFVGSELTGGEDEKDSIIRFPLRRLWRRPVFAREKECRKLKENRTK</sequence>
<dbReference type="PIRSF" id="PIRSF005690">
    <property type="entry name" value="GerBA"/>
    <property type="match status" value="1"/>
</dbReference>
<evidence type="ECO:0000256" key="3">
    <source>
        <dbReference type="SAM" id="Phobius"/>
    </source>
</evidence>
<dbReference type="Proteomes" id="UP000095384">
    <property type="component" value="Unassembled WGS sequence"/>
</dbReference>
<dbReference type="PANTHER" id="PTHR22550:SF5">
    <property type="entry name" value="LEUCINE ZIPPER PROTEIN 4"/>
    <property type="match status" value="1"/>
</dbReference>
<dbReference type="AlphaFoldDB" id="A0A174EMK4"/>
<dbReference type="RefSeq" id="WP_055224760.1">
    <property type="nucleotide sequence ID" value="NZ_CYYW01000016.1"/>
</dbReference>
<dbReference type="InterPro" id="IPR050768">
    <property type="entry name" value="UPF0353/GerABKA_families"/>
</dbReference>
<evidence type="ECO:0000313" key="5">
    <source>
        <dbReference type="Proteomes" id="UP000095384"/>
    </source>
</evidence>
<proteinExistence type="inferred from homology"/>
<keyword evidence="3" id="KW-0812">Transmembrane</keyword>
<feature type="transmembrane region" description="Helical" evidence="3">
    <location>
        <begin position="349"/>
        <end position="370"/>
    </location>
</feature>
<feature type="transmembrane region" description="Helical" evidence="3">
    <location>
        <begin position="284"/>
        <end position="303"/>
    </location>
</feature>
<comment type="similarity">
    <text evidence="1">Belongs to the GerABKA family.</text>
</comment>
<keyword evidence="3" id="KW-1133">Transmembrane helix</keyword>
<dbReference type="GO" id="GO:0009847">
    <property type="term" value="P:spore germination"/>
    <property type="evidence" value="ECO:0007669"/>
    <property type="project" value="InterPro"/>
</dbReference>
<evidence type="ECO:0000313" key="4">
    <source>
        <dbReference type="EMBL" id="CUO39272.1"/>
    </source>
</evidence>
<dbReference type="PANTHER" id="PTHR22550">
    <property type="entry name" value="SPORE GERMINATION PROTEIN"/>
    <property type="match status" value="1"/>
</dbReference>
<keyword evidence="2 3" id="KW-0472">Membrane</keyword>
<dbReference type="EMBL" id="CYYW01000016">
    <property type="protein sequence ID" value="CUO39272.1"/>
    <property type="molecule type" value="Genomic_DNA"/>
</dbReference>
<name>A0A174EMK4_9FIRM</name>
<feature type="transmembrane region" description="Helical" evidence="3">
    <location>
        <begin position="376"/>
        <end position="395"/>
    </location>
</feature>